<evidence type="ECO:0000256" key="4">
    <source>
        <dbReference type="ARBA" id="ARBA00022806"/>
    </source>
</evidence>
<organism evidence="13 14">
    <name type="scientific">Rheinheimera marina</name>
    <dbReference type="NCBI Taxonomy" id="1774958"/>
    <lineage>
        <taxon>Bacteria</taxon>
        <taxon>Pseudomonadati</taxon>
        <taxon>Pseudomonadota</taxon>
        <taxon>Gammaproteobacteria</taxon>
        <taxon>Chromatiales</taxon>
        <taxon>Chromatiaceae</taxon>
        <taxon>Rheinheimera</taxon>
    </lineage>
</organism>
<keyword evidence="5 10" id="KW-0067">ATP-binding</keyword>
<dbReference type="Gene3D" id="3.40.50.300">
    <property type="entry name" value="P-loop containing nucleotide triphosphate hydrolases"/>
    <property type="match status" value="2"/>
</dbReference>
<evidence type="ECO:0000313" key="13">
    <source>
        <dbReference type="EMBL" id="MFC4654041.1"/>
    </source>
</evidence>
<dbReference type="InterPro" id="IPR014017">
    <property type="entry name" value="DNA_helicase_UvrD-like_C"/>
</dbReference>
<gene>
    <name evidence="13" type="ORF">ACFO3I_03260</name>
</gene>
<keyword evidence="14" id="KW-1185">Reference proteome</keyword>
<evidence type="ECO:0000259" key="12">
    <source>
        <dbReference type="PROSITE" id="PS51217"/>
    </source>
</evidence>
<keyword evidence="6" id="KW-0413">Isomerase</keyword>
<evidence type="ECO:0000256" key="2">
    <source>
        <dbReference type="ARBA" id="ARBA00022741"/>
    </source>
</evidence>
<dbReference type="EMBL" id="JBHSGB010000003">
    <property type="protein sequence ID" value="MFC4654041.1"/>
    <property type="molecule type" value="Genomic_DNA"/>
</dbReference>
<dbReference type="Pfam" id="PF00580">
    <property type="entry name" value="UvrD-helicase"/>
    <property type="match status" value="1"/>
</dbReference>
<keyword evidence="2 10" id="KW-0547">Nucleotide-binding</keyword>
<dbReference type="InterPro" id="IPR014016">
    <property type="entry name" value="UvrD-like_ATP-bd"/>
</dbReference>
<feature type="domain" description="UvrD-like helicase ATP-binding" evidence="11">
    <location>
        <begin position="8"/>
        <end position="287"/>
    </location>
</feature>
<comment type="catalytic activity">
    <reaction evidence="9">
        <text>ATP + H2O = ADP + phosphate + H(+)</text>
        <dbReference type="Rhea" id="RHEA:13065"/>
        <dbReference type="ChEBI" id="CHEBI:15377"/>
        <dbReference type="ChEBI" id="CHEBI:15378"/>
        <dbReference type="ChEBI" id="CHEBI:30616"/>
        <dbReference type="ChEBI" id="CHEBI:43474"/>
        <dbReference type="ChEBI" id="CHEBI:456216"/>
        <dbReference type="EC" id="5.6.2.4"/>
    </reaction>
</comment>
<dbReference type="InterPro" id="IPR027417">
    <property type="entry name" value="P-loop_NTPase"/>
</dbReference>
<dbReference type="RefSeq" id="WP_377331710.1">
    <property type="nucleotide sequence ID" value="NZ_JBHSGB010000003.1"/>
</dbReference>
<dbReference type="GO" id="GO:0016787">
    <property type="term" value="F:hydrolase activity"/>
    <property type="evidence" value="ECO:0007669"/>
    <property type="project" value="UniProtKB-KW"/>
</dbReference>
<dbReference type="PROSITE" id="PS51198">
    <property type="entry name" value="UVRD_HELICASE_ATP_BIND"/>
    <property type="match status" value="1"/>
</dbReference>
<accession>A0ABV9JHR9</accession>
<comment type="caution">
    <text evidence="13">The sequence shown here is derived from an EMBL/GenBank/DDBJ whole genome shotgun (WGS) entry which is preliminary data.</text>
</comment>
<evidence type="ECO:0000256" key="1">
    <source>
        <dbReference type="ARBA" id="ARBA00009922"/>
    </source>
</evidence>
<evidence type="ECO:0000256" key="10">
    <source>
        <dbReference type="PROSITE-ProRule" id="PRU00560"/>
    </source>
</evidence>
<name>A0ABV9JHR9_9GAMM</name>
<dbReference type="SUPFAM" id="SSF52540">
    <property type="entry name" value="P-loop containing nucleoside triphosphate hydrolases"/>
    <property type="match status" value="1"/>
</dbReference>
<dbReference type="PANTHER" id="PTHR11070:SF3">
    <property type="entry name" value="DNA 3'-5' HELICASE"/>
    <property type="match status" value="1"/>
</dbReference>
<evidence type="ECO:0000259" key="11">
    <source>
        <dbReference type="PROSITE" id="PS51198"/>
    </source>
</evidence>
<feature type="binding site" evidence="10">
    <location>
        <begin position="29"/>
        <end position="36"/>
    </location>
    <ligand>
        <name>ATP</name>
        <dbReference type="ChEBI" id="CHEBI:30616"/>
    </ligand>
</feature>
<evidence type="ECO:0000256" key="5">
    <source>
        <dbReference type="ARBA" id="ARBA00022840"/>
    </source>
</evidence>
<evidence type="ECO:0000256" key="7">
    <source>
        <dbReference type="ARBA" id="ARBA00034617"/>
    </source>
</evidence>
<keyword evidence="4 10" id="KW-0347">Helicase</keyword>
<dbReference type="Gene3D" id="1.10.10.160">
    <property type="match status" value="1"/>
</dbReference>
<protein>
    <recommendedName>
        <fullName evidence="8">DNA 3'-5' helicase</fullName>
        <ecNumber evidence="8">5.6.2.4</ecNumber>
    </recommendedName>
</protein>
<evidence type="ECO:0000313" key="14">
    <source>
        <dbReference type="Proteomes" id="UP001595962"/>
    </source>
</evidence>
<dbReference type="GO" id="GO:0004386">
    <property type="term" value="F:helicase activity"/>
    <property type="evidence" value="ECO:0007669"/>
    <property type="project" value="UniProtKB-KW"/>
</dbReference>
<keyword evidence="3 10" id="KW-0378">Hydrolase</keyword>
<proteinExistence type="inferred from homology"/>
<dbReference type="Proteomes" id="UP001595962">
    <property type="component" value="Unassembled WGS sequence"/>
</dbReference>
<reference evidence="14" key="1">
    <citation type="journal article" date="2019" name="Int. J. Syst. Evol. Microbiol.">
        <title>The Global Catalogue of Microorganisms (GCM) 10K type strain sequencing project: providing services to taxonomists for standard genome sequencing and annotation.</title>
        <authorList>
            <consortium name="The Broad Institute Genomics Platform"/>
            <consortium name="The Broad Institute Genome Sequencing Center for Infectious Disease"/>
            <person name="Wu L."/>
            <person name="Ma J."/>
        </authorList>
    </citation>
    <scope>NUCLEOTIDE SEQUENCE [LARGE SCALE GENOMIC DNA]</scope>
    <source>
        <strain evidence="14">DT28</strain>
    </source>
</reference>
<evidence type="ECO:0000256" key="6">
    <source>
        <dbReference type="ARBA" id="ARBA00023235"/>
    </source>
</evidence>
<dbReference type="InterPro" id="IPR013986">
    <property type="entry name" value="DExx_box_DNA_helicase_dom_sf"/>
</dbReference>
<comment type="catalytic activity">
    <reaction evidence="7">
        <text>Couples ATP hydrolysis with the unwinding of duplex DNA by translocating in the 3'-5' direction.</text>
        <dbReference type="EC" id="5.6.2.4"/>
    </reaction>
</comment>
<dbReference type="PANTHER" id="PTHR11070">
    <property type="entry name" value="UVRD / RECB / PCRA DNA HELICASE FAMILY MEMBER"/>
    <property type="match status" value="1"/>
</dbReference>
<sequence>MASEAYCGPLNPGQLEAVTFEKKHALVLAGPGCGKTKVIVARAAHLISTGVPPERILILTFTRLAASEIIERVELAMRDSHIGLRGATFHTWCSTILRNSQGLFGPMDFTVMQRDDQLQLFKMSLARQAPKGGLPCPASICDLYSEVRNTLKKFDQVLARRLPRFVGQRDDIVAVIQDYEERKRQCNYVDFDDLLFKVMRKIEKSPEHRAWLGLQYDYILVDEMQDTNPLQWALLQPLTEWATLFCVGDDAQSIYGFRGADFQNVHCFQKRLPDSAILRLQQNYRSTQEILDLSNWLMSVSPIHYGKNLRAVCGSGHVPELHTFNDAQEEAFWIAKDLVRRHKSGVPWQSHMVLVRTRLDAEIIKEAFAEYKVPFVYLSSTPLFETGHIKDVLSALRVVANHRDELGWMRYLTLWAGVGEVTATKVSNQMIEQSNIGACLELLSSEKKIPKALIEVLQAILALPKQVSAMIKTASTLMTEILKEKYKDDWHVRQHDFNTVQMTAESYVSILAFLEDYVLEQYRAAVDKKSKLRDAVCLTTIHSAKGSERNVCYVPQLSVGRYPSKSAIGDADSVEEERRVLYVAVTRAKKELILTRHLPSDWELQKGRWPTKTKVENGEQSGLDIATQLHDSYFLKTLPSCLVKL</sequence>
<dbReference type="Gene3D" id="1.10.486.10">
    <property type="entry name" value="PCRA, domain 4"/>
    <property type="match status" value="1"/>
</dbReference>
<comment type="similarity">
    <text evidence="1">Belongs to the helicase family. UvrD subfamily.</text>
</comment>
<dbReference type="InterPro" id="IPR000212">
    <property type="entry name" value="DNA_helicase_UvrD/REP"/>
</dbReference>
<dbReference type="Pfam" id="PF13361">
    <property type="entry name" value="UvrD_C"/>
    <property type="match status" value="2"/>
</dbReference>
<evidence type="ECO:0000256" key="3">
    <source>
        <dbReference type="ARBA" id="ARBA00022801"/>
    </source>
</evidence>
<dbReference type="PROSITE" id="PS51217">
    <property type="entry name" value="UVRD_HELICASE_CTER"/>
    <property type="match status" value="1"/>
</dbReference>
<dbReference type="CDD" id="cd17932">
    <property type="entry name" value="DEXQc_UvrD"/>
    <property type="match status" value="1"/>
</dbReference>
<feature type="domain" description="UvrD-like helicase C-terminal" evidence="12">
    <location>
        <begin position="288"/>
        <end position="546"/>
    </location>
</feature>
<evidence type="ECO:0000256" key="9">
    <source>
        <dbReference type="ARBA" id="ARBA00048988"/>
    </source>
</evidence>
<evidence type="ECO:0000256" key="8">
    <source>
        <dbReference type="ARBA" id="ARBA00034808"/>
    </source>
</evidence>
<dbReference type="EC" id="5.6.2.4" evidence="8"/>